<dbReference type="RefSeq" id="XP_004364674.2">
    <property type="nucleotide sequence ID" value="XM_004364617.2"/>
</dbReference>
<feature type="region of interest" description="Disordered" evidence="3">
    <location>
        <begin position="2538"/>
        <end position="2567"/>
    </location>
</feature>
<dbReference type="SMART" id="SM00323">
    <property type="entry name" value="RasGAP"/>
    <property type="match status" value="1"/>
</dbReference>
<keyword evidence="7" id="KW-1185">Reference proteome</keyword>
<evidence type="ECO:0000313" key="6">
    <source>
        <dbReference type="EMBL" id="KJE90496.1"/>
    </source>
</evidence>
<dbReference type="InParanoid" id="A0A0D2U5U1"/>
<evidence type="ECO:0000313" key="7">
    <source>
        <dbReference type="Proteomes" id="UP000008743"/>
    </source>
</evidence>
<dbReference type="PANTHER" id="PTHR10194:SF142">
    <property type="entry name" value="NEUROFIBROMIN"/>
    <property type="match status" value="1"/>
</dbReference>
<proteinExistence type="predicted"/>
<dbReference type="InterPro" id="IPR016024">
    <property type="entry name" value="ARM-type_fold"/>
</dbReference>
<dbReference type="SUPFAM" id="SSF48350">
    <property type="entry name" value="GTPase activation domain, GAP"/>
    <property type="match status" value="1"/>
</dbReference>
<evidence type="ECO:0000256" key="4">
    <source>
        <dbReference type="SAM" id="Phobius"/>
    </source>
</evidence>
<dbReference type="Pfam" id="PF21877">
    <property type="entry name" value="PH_NF1"/>
    <property type="match status" value="1"/>
</dbReference>
<keyword evidence="1" id="KW-0343">GTPase activation</keyword>
<dbReference type="OrthoDB" id="28245at2759"/>
<gene>
    <name evidence="6" type="ORF">CAOG_001806</name>
</gene>
<evidence type="ECO:0000256" key="2">
    <source>
        <dbReference type="ARBA" id="ARBA00022553"/>
    </source>
</evidence>
<reference evidence="7" key="1">
    <citation type="submission" date="2011-02" db="EMBL/GenBank/DDBJ databases">
        <title>The Genome Sequence of Capsaspora owczarzaki ATCC 30864.</title>
        <authorList>
            <person name="Russ C."/>
            <person name="Cuomo C."/>
            <person name="Burger G."/>
            <person name="Gray M.W."/>
            <person name="Holland P.W.H."/>
            <person name="King N."/>
            <person name="Lang F.B.F."/>
            <person name="Roger A.J."/>
            <person name="Ruiz-Trillo I."/>
            <person name="Young S.K."/>
            <person name="Zeng Q."/>
            <person name="Gargeya S."/>
            <person name="Alvarado L."/>
            <person name="Berlin A."/>
            <person name="Chapman S.B."/>
            <person name="Chen Z."/>
            <person name="Freedman E."/>
            <person name="Gellesch M."/>
            <person name="Goldberg J."/>
            <person name="Griggs A."/>
            <person name="Gujja S."/>
            <person name="Heilman E."/>
            <person name="Heiman D."/>
            <person name="Howarth C."/>
            <person name="Mehta T."/>
            <person name="Neiman D."/>
            <person name="Pearson M."/>
            <person name="Roberts A."/>
            <person name="Saif S."/>
            <person name="Shea T."/>
            <person name="Shenoy N."/>
            <person name="Sisk P."/>
            <person name="Stolte C."/>
            <person name="Sykes S."/>
            <person name="White J."/>
            <person name="Yandava C."/>
            <person name="Haas B."/>
            <person name="Nusbaum C."/>
            <person name="Birren B."/>
        </authorList>
    </citation>
    <scope>NUCLEOTIDE SEQUENCE</scope>
    <source>
        <strain evidence="7">ATCC 30864</strain>
    </source>
</reference>
<dbReference type="InterPro" id="IPR036865">
    <property type="entry name" value="CRAL-TRIO_dom_sf"/>
</dbReference>
<feature type="region of interest" description="Disordered" evidence="3">
    <location>
        <begin position="1633"/>
        <end position="1660"/>
    </location>
</feature>
<dbReference type="STRING" id="595528.A0A0D2U5U1"/>
<feature type="compositionally biased region" description="Low complexity" evidence="3">
    <location>
        <begin position="1648"/>
        <end position="1660"/>
    </location>
</feature>
<feature type="domain" description="Ras-GAP" evidence="5">
    <location>
        <begin position="1364"/>
        <end position="1560"/>
    </location>
</feature>
<dbReference type="InterPro" id="IPR008936">
    <property type="entry name" value="Rho_GTPase_activation_prot"/>
</dbReference>
<dbReference type="Pfam" id="PF00616">
    <property type="entry name" value="RasGAP"/>
    <property type="match status" value="1"/>
</dbReference>
<dbReference type="PANTHER" id="PTHR10194">
    <property type="entry name" value="RAS GTPASE-ACTIVATING PROTEINS"/>
    <property type="match status" value="1"/>
</dbReference>
<dbReference type="GO" id="GO:0005096">
    <property type="term" value="F:GTPase activator activity"/>
    <property type="evidence" value="ECO:0007669"/>
    <property type="project" value="UniProtKB-KW"/>
</dbReference>
<keyword evidence="4" id="KW-1133">Transmembrane helix</keyword>
<dbReference type="InterPro" id="IPR011993">
    <property type="entry name" value="PH-like_dom_sf"/>
</dbReference>
<dbReference type="InterPro" id="IPR001251">
    <property type="entry name" value="CRAL-TRIO_dom"/>
</dbReference>
<dbReference type="InterPro" id="IPR039360">
    <property type="entry name" value="Ras_GTPase"/>
</dbReference>
<dbReference type="PROSITE" id="PS50018">
    <property type="entry name" value="RAS_GTPASE_ACTIV_2"/>
    <property type="match status" value="1"/>
</dbReference>
<keyword evidence="2" id="KW-0597">Phosphoprotein</keyword>
<dbReference type="Gene3D" id="2.30.29.30">
    <property type="entry name" value="Pleckstrin-homology domain (PH domain)/Phosphotyrosine-binding domain (PTB)"/>
    <property type="match status" value="1"/>
</dbReference>
<dbReference type="Gene3D" id="3.40.525.10">
    <property type="entry name" value="CRAL-TRIO lipid binding domain"/>
    <property type="match status" value="1"/>
</dbReference>
<protein>
    <submittedName>
        <fullName evidence="6">Neurofibromatosis 1</fullName>
    </submittedName>
</protein>
<evidence type="ECO:0000259" key="5">
    <source>
        <dbReference type="PROSITE" id="PS50018"/>
    </source>
</evidence>
<evidence type="ECO:0000256" key="3">
    <source>
        <dbReference type="SAM" id="MobiDB-lite"/>
    </source>
</evidence>
<feature type="compositionally biased region" description="Low complexity" evidence="3">
    <location>
        <begin position="2545"/>
        <end position="2567"/>
    </location>
</feature>
<dbReference type="Proteomes" id="UP000008743">
    <property type="component" value="Unassembled WGS sequence"/>
</dbReference>
<feature type="region of interest" description="Disordered" evidence="3">
    <location>
        <begin position="987"/>
        <end position="1016"/>
    </location>
</feature>
<dbReference type="SUPFAM" id="SSF48371">
    <property type="entry name" value="ARM repeat"/>
    <property type="match status" value="2"/>
</dbReference>
<dbReference type="InterPro" id="IPR001936">
    <property type="entry name" value="RasGAP_dom"/>
</dbReference>
<keyword evidence="4" id="KW-0472">Membrane</keyword>
<evidence type="ECO:0000256" key="1">
    <source>
        <dbReference type="ARBA" id="ARBA00022468"/>
    </source>
</evidence>
<dbReference type="Gene3D" id="1.10.506.10">
    <property type="entry name" value="GTPase Activation - p120gap, domain 1"/>
    <property type="match status" value="1"/>
</dbReference>
<keyword evidence="4" id="KW-0812">Transmembrane</keyword>
<feature type="transmembrane region" description="Helical" evidence="4">
    <location>
        <begin position="2817"/>
        <end position="2837"/>
    </location>
</feature>
<dbReference type="EMBL" id="KE346361">
    <property type="protein sequence ID" value="KJE90496.1"/>
    <property type="molecule type" value="Genomic_DNA"/>
</dbReference>
<name>A0A0D2U5U1_CAPO3</name>
<dbReference type="PhylomeDB" id="A0A0D2U5U1"/>
<organism evidence="6 7">
    <name type="scientific">Capsaspora owczarzaki (strain ATCC 30864)</name>
    <dbReference type="NCBI Taxonomy" id="595528"/>
    <lineage>
        <taxon>Eukaryota</taxon>
        <taxon>Filasterea</taxon>
        <taxon>Capsaspora</taxon>
    </lineage>
</organism>
<dbReference type="InterPro" id="IPR054071">
    <property type="entry name" value="PH_NF1"/>
</dbReference>
<feature type="compositionally biased region" description="Low complexity" evidence="3">
    <location>
        <begin position="987"/>
        <end position="997"/>
    </location>
</feature>
<sequence length="2982" mass="323774">MTSTSASSPLAFFGSGGSSAALAVPANNDTQLLLTLVTRIREKLPCYAQNKEGGLSVLRDKELVESNRQALIKLSEFRMSLIVTHMCMQIEQIGKLRSANPHMTEDDVASIADSQLIVLNTIRECMSYHAECWEKKLRRGSVSVAEAQTTISPDFTEKLGSLVLSNTYPLLSLKDSPRAAEITAVVSSIIALVSVSTFSVIFSRIGQKTSVLKVSQEDAPDPGELVLIEHADLNRARLVQVLDDIASKSAVFKKSLIIYLAGALRTAIWNWIHRHPYEFVALSKSEHRLCDNVEVLFNQFDSLSSAQQKYRAVTYPIQAMLLVLCPDILLALGSKQDDRLETKARFLESLKKCLSSSKNPDLAAVPYVDICKASTYVDKTDISSLRYLMPSIEQELKTLLFNPAKPFTTSEGEVDQQLMVDYLLAYYRVNPRTVITTIFADCFKEDSPAIFKLVLVKTLYQIATEGSMMPWHPKLEQAYPAICAPLRKMFQAFILKTRHHEANRRTIKSKTDKKAMEESVDVEILLRVIQLYHADPKLALYYNAQTSGNITNDIRELLTGLTSCLQDTGNPEIVDAAAKAVMELHKPANMSLWNIQDVMACLWEVSSHVIASMTLHLIGTKFSASVLFVSWLRELINSRNAFLRNQARESSTEVGVSGGSTTMKIRTTANIKLEVTFLLHLWHPDVNVVAVAANGFGSLCEEIDILHPDLNDQDDSILSQPGIPSIVANLDVYREIARSGNVGTGRAAQQKRIRGLLRRLICQTEGNLQAWEETSSRWTNLTTQLRDYHTTAGVAESTPDRKRSVTWISMSNLKLSLQKTDEAPIAQEKSLQELQTEWAQMTGFLVALGGVCLYSNVRSRDLMAIAPAAPMIDLKVFKDTISRTTGASLAVSSPIRSCYRFVSELISLLVVDGDATSSFIRETTRDMIGLEMTPTMYPILFAHITLQVESYFDPKNSQPRPSDVATLFIDQALSILKHVLDGRKNPSASGAAAAAPQGGAGPVGHGSRPSISGPSAPQVPTIVASFDSIDMEGLIGMIVKYVAALAAGQTTLRLRTKLCQVIELVMSRRASLTFKHEALFRNKLVEVLIEWIWGFSDSSTRSNPGAVPNFRMSLSGESGLGGAANATGGVGGAINGTNAGPVAAAAAAAQQGVAPSVAGGAGGLVGGGATAASNPSGAQMASPGAGPPLLDDGSTERLYRDLDAACMRTVVSLLAGLPLLTDVDEADAAQAKSALFLKHFSFFKSVMNSCRDFELHSKRNMDEPIRQHLIVFREATVLAMSNLLNANVDSGLTHSITMGYHDDTKTRTAFVEVLTNILKQGTEFDALAETAKADQYAKLVAIVTGDDTDCSIALSLCSAVPPAQADELLRILTSIFQARGRVVPFLRAMLDEEVQAAESAETLFRRNSPTTKLMSYLYTIHGGEYRKNVLAPNILSMVQSTASYEVNPDSLGPEPSAVKISANFNSLKAMTLTFLNSILSSRDSFPPFLRILNSLLADAIVKRFPEARIKGVGSAVFLRFINPAMAAPHVYGVLPETVTLSENVRRGLTLISKVLQNLANQLSFVKERYMFEFNPFVQKNIPQCVALFEDLADVSQDAQAKAFFLAQCASTPSPLSSSSVNLSNNAAAAAGAAAGARPQPPKSVASVAQQAPTTGGAGASAAPVETFVSDEDVQMLHFFLFSHFESVQQELLSSRRSGSVRNSTARISMAAPPPPLLSSSPAATPAIAAEDGFSKASFTSLGASAATAMAFSSSRHRAVFDKLKAAMSQLGAPPETASKKPLQPSTSSLNQDNAAHVEFMRKFAKVKSGDAPRHKHVFFQAGVSSSKMPVFYFIARRLQPELMDMEMLMYHVLSTMRGVADSKPFDIVCDMTMFGRENEPSLDQIHRFVSVLHPKTLELLHNVFFYNCNSYFKKVAKRYFRLVLPTKQHKKFVFVDHISEFGGYFASDLHLPTSTTALDENLKVFSNATTSAESHTVHVKIHSEHLILSSVNTRKIFGVATTITDIFPVSEIEEAVLRKDVPNTVVIRHDHGAGSMTVTHAEADKIAQAIKAMIVRWRMSRPEHQRLSERKLRPNDVPGTMLNMALLNLGSADPALRLAAYNMLCAATFTFNFDIEGQLLEAKGLCIPANNTSFIIAISEKMAVNAPHLTLEFLSECVVGFSRSSTELKHLCLEYMAPWLPNLAAFAVQDEDNPGRLKKTRNLINSLLELTVNEREMYPSIQAKVWHPIAQISSMSDFVIDAFVLRAIADGLGSLRAEVIADTAVTLASANMDLIAGKLVKRLRTVIDETSAKPVADLDEHMLWPEIAILSRFLLMLSFNNRLNVTKTLPELLHIVSMISATGPVLLRATILGLLINIVQSLCTSLPLSNTKLRALRQILTELSLPKVHLLFGISAAANVAAAAFDPHSIGSMADTLALSSIEAIASILFDISVIVDEDLERMEGASRKASSTPGGQHVPRSLLLIEPPSVIDTSATTDAPPANAADDDDEPLYENLSTMRLVLGVPAGAEPATAGELSLSTTGTLHASSTTNLLATSPSQHMRGSNMSLNAALSNGASSSPLGGSSTNLSATRLQKLWIEFATKAAFTPNPALQRRAFVTLGVVCQAFDPSLIEQTLKALETALAAGPEHDQLVGSILVSLTRATVVLPRNSPLLKHLVWLAVSLLQIGQPSVFPSALSLLGVCLRALHAQGAFDGGATMQSVLMAARTPFESVCTDIDRQALVSFTASFEFALTANIIKGYRHELPSTKALCLRTLGTLIDVAGSKTPRGEIEVSSSILSYIVAVLPFTEDLMYLMNPRDSPDGRFGQLLNRALLVDSTMGTLFFSLIITLLAYAENDTQRLFIYQFLTDAAACMPDLFAIVSEGVMQRIDTDLTNCQDFELMVVIQTLVSEIVRFNSTQQRPASPAIPIAVTSGTTTTAALRAQHKSRRTTFLADVNFVGIMQSGLFERTLSPEQAKASATLCAKLASLILEQQSDSHA</sequence>
<dbReference type="Pfam" id="PF13716">
    <property type="entry name" value="CRAL_TRIO_2"/>
    <property type="match status" value="1"/>
</dbReference>
<accession>A0A0D2U5U1</accession>
<dbReference type="eggNOG" id="KOG1826">
    <property type="taxonomic scope" value="Eukaryota"/>
</dbReference>